<keyword evidence="4" id="KW-1185">Reference proteome</keyword>
<feature type="compositionally biased region" description="Low complexity" evidence="1">
    <location>
        <begin position="436"/>
        <end position="446"/>
    </location>
</feature>
<feature type="transmembrane region" description="Helical" evidence="2">
    <location>
        <begin position="363"/>
        <end position="388"/>
    </location>
</feature>
<evidence type="ECO:0000256" key="2">
    <source>
        <dbReference type="SAM" id="Phobius"/>
    </source>
</evidence>
<feature type="compositionally biased region" description="Gly residues" evidence="1">
    <location>
        <begin position="274"/>
        <end position="283"/>
    </location>
</feature>
<feature type="compositionally biased region" description="Low complexity" evidence="1">
    <location>
        <begin position="284"/>
        <end position="322"/>
    </location>
</feature>
<feature type="region of interest" description="Disordered" evidence="1">
    <location>
        <begin position="421"/>
        <end position="471"/>
    </location>
</feature>
<dbReference type="Proteomes" id="UP000807469">
    <property type="component" value="Unassembled WGS sequence"/>
</dbReference>
<evidence type="ECO:0000313" key="3">
    <source>
        <dbReference type="EMBL" id="KAF9477160.1"/>
    </source>
</evidence>
<feature type="compositionally biased region" description="Polar residues" evidence="1">
    <location>
        <begin position="447"/>
        <end position="460"/>
    </location>
</feature>
<evidence type="ECO:0000256" key="1">
    <source>
        <dbReference type="SAM" id="MobiDB-lite"/>
    </source>
</evidence>
<feature type="compositionally biased region" description="Low complexity" evidence="1">
    <location>
        <begin position="335"/>
        <end position="360"/>
    </location>
</feature>
<dbReference type="Gene3D" id="2.60.120.260">
    <property type="entry name" value="Galactose-binding domain-like"/>
    <property type="match status" value="2"/>
</dbReference>
<protein>
    <submittedName>
        <fullName evidence="3">Uncharacterized protein</fullName>
    </submittedName>
</protein>
<gene>
    <name evidence="3" type="ORF">BDN70DRAFT_934454</name>
</gene>
<organism evidence="3 4">
    <name type="scientific">Pholiota conissans</name>
    <dbReference type="NCBI Taxonomy" id="109636"/>
    <lineage>
        <taxon>Eukaryota</taxon>
        <taxon>Fungi</taxon>
        <taxon>Dikarya</taxon>
        <taxon>Basidiomycota</taxon>
        <taxon>Agaricomycotina</taxon>
        <taxon>Agaricomycetes</taxon>
        <taxon>Agaricomycetidae</taxon>
        <taxon>Agaricales</taxon>
        <taxon>Agaricineae</taxon>
        <taxon>Strophariaceae</taxon>
        <taxon>Pholiota</taxon>
    </lineage>
</organism>
<dbReference type="AlphaFoldDB" id="A0A9P6CY52"/>
<dbReference type="EMBL" id="MU155270">
    <property type="protein sequence ID" value="KAF9477160.1"/>
    <property type="molecule type" value="Genomic_DNA"/>
</dbReference>
<comment type="caution">
    <text evidence="3">The sequence shown here is derived from an EMBL/GenBank/DDBJ whole genome shotgun (WGS) entry which is preliminary data.</text>
</comment>
<dbReference type="OrthoDB" id="3013353at2759"/>
<name>A0A9P6CY52_9AGAR</name>
<dbReference type="Gene3D" id="1.20.5.510">
    <property type="entry name" value="Single helix bin"/>
    <property type="match status" value="1"/>
</dbReference>
<feature type="region of interest" description="Disordered" evidence="1">
    <location>
        <begin position="270"/>
        <end position="360"/>
    </location>
</feature>
<keyword evidence="2" id="KW-1133">Transmembrane helix</keyword>
<keyword evidence="2" id="KW-0472">Membrane</keyword>
<keyword evidence="2" id="KW-0812">Transmembrane</keyword>
<sequence>MPRWVMVDDTDPAIKYTGDWTANKGGLDASGNWGLPYLSTVHATKTSGSFTYTFSGTEFTVTGSIQIQRTVPSENTSWECIVDGTSITVDNPQGVENRMQFCAKAGLSDGPHTLRVNAAGTSVQTFYFDHLQYIPSASVSLENKSIYIDVGDPMWQFDKGWFGAYPGFMTNATGSKVNFEFTGVSFIWYGFYAMPYPFAPTTASYSMDGGAPISFTLNGIAAQATIVQYQQVFFTTQPIVYGIHNVEVTYNGDSDSTPLSVQVIVVQTGSSSNSGGGGGGEGATTGATTSAGRSTSPSAMSSGSTTATTGITTGISASTTAGDESKAMTGGSVESTTTTSSTLSPTLQPNNSDTSSTSSKSNMGAIVGGAVGGLAILLIFILLLFWLWRRSKRRDAFINSRRITRPDPYVDGPSDREMYQHVSHSASRAVFPSPPSSGYSSSFGSPTATAGLNSPLSSDPSRSRKGGGYHGVVVLPEPTRVVQDLDSGLRLVDVGGEGAEFVHVLPPVYTQT</sequence>
<evidence type="ECO:0000313" key="4">
    <source>
        <dbReference type="Proteomes" id="UP000807469"/>
    </source>
</evidence>
<accession>A0A9P6CY52</accession>
<reference evidence="3" key="1">
    <citation type="submission" date="2020-11" db="EMBL/GenBank/DDBJ databases">
        <authorList>
            <consortium name="DOE Joint Genome Institute"/>
            <person name="Ahrendt S."/>
            <person name="Riley R."/>
            <person name="Andreopoulos W."/>
            <person name="Labutti K."/>
            <person name="Pangilinan J."/>
            <person name="Ruiz-Duenas F.J."/>
            <person name="Barrasa J.M."/>
            <person name="Sanchez-Garcia M."/>
            <person name="Camarero S."/>
            <person name="Miyauchi S."/>
            <person name="Serrano A."/>
            <person name="Linde D."/>
            <person name="Babiker R."/>
            <person name="Drula E."/>
            <person name="Ayuso-Fernandez I."/>
            <person name="Pacheco R."/>
            <person name="Padilla G."/>
            <person name="Ferreira P."/>
            <person name="Barriuso J."/>
            <person name="Kellner H."/>
            <person name="Castanera R."/>
            <person name="Alfaro M."/>
            <person name="Ramirez L."/>
            <person name="Pisabarro A.G."/>
            <person name="Kuo A."/>
            <person name="Tritt A."/>
            <person name="Lipzen A."/>
            <person name="He G."/>
            <person name="Yan M."/>
            <person name="Ng V."/>
            <person name="Cullen D."/>
            <person name="Martin F."/>
            <person name="Rosso M.-N."/>
            <person name="Henrissat B."/>
            <person name="Hibbett D."/>
            <person name="Martinez A.T."/>
            <person name="Grigoriev I.V."/>
        </authorList>
    </citation>
    <scope>NUCLEOTIDE SEQUENCE</scope>
    <source>
        <strain evidence="3">CIRM-BRFM 674</strain>
    </source>
</reference>
<proteinExistence type="predicted"/>